<sequence length="62" mass="6578">MKRHILMGRSFIVVAEFPDTDEGTRAANAHMEANPGVGVLAVTCGRIVLADKKDKGSPTPIS</sequence>
<dbReference type="RefSeq" id="WP_377723194.1">
    <property type="nucleotide sequence ID" value="NZ_JBHSEW010000001.1"/>
</dbReference>
<name>A0ABV9GS44_9BURK</name>
<accession>A0ABV9GS44</accession>
<evidence type="ECO:0008006" key="3">
    <source>
        <dbReference type="Google" id="ProtNLM"/>
    </source>
</evidence>
<keyword evidence="2" id="KW-1185">Reference proteome</keyword>
<reference evidence="2" key="1">
    <citation type="journal article" date="2019" name="Int. J. Syst. Evol. Microbiol.">
        <title>The Global Catalogue of Microorganisms (GCM) 10K type strain sequencing project: providing services to taxonomists for standard genome sequencing and annotation.</title>
        <authorList>
            <consortium name="The Broad Institute Genomics Platform"/>
            <consortium name="The Broad Institute Genome Sequencing Center for Infectious Disease"/>
            <person name="Wu L."/>
            <person name="Ma J."/>
        </authorList>
    </citation>
    <scope>NUCLEOTIDE SEQUENCE [LARGE SCALE GENOMIC DNA]</scope>
    <source>
        <strain evidence="2">JCM 11650</strain>
    </source>
</reference>
<protein>
    <recommendedName>
        <fullName evidence="3">YCII-related domain-containing protein</fullName>
    </recommendedName>
</protein>
<dbReference type="Proteomes" id="UP001595967">
    <property type="component" value="Unassembled WGS sequence"/>
</dbReference>
<evidence type="ECO:0000313" key="2">
    <source>
        <dbReference type="Proteomes" id="UP001595967"/>
    </source>
</evidence>
<dbReference type="EMBL" id="JBHSEW010000001">
    <property type="protein sequence ID" value="MFC4620818.1"/>
    <property type="molecule type" value="Genomic_DNA"/>
</dbReference>
<comment type="caution">
    <text evidence="1">The sequence shown here is derived from an EMBL/GenBank/DDBJ whole genome shotgun (WGS) entry which is preliminary data.</text>
</comment>
<organism evidence="1 2">
    <name type="scientific">Comamonas nitrativorans</name>
    <dbReference type="NCBI Taxonomy" id="108437"/>
    <lineage>
        <taxon>Bacteria</taxon>
        <taxon>Pseudomonadati</taxon>
        <taxon>Pseudomonadota</taxon>
        <taxon>Betaproteobacteria</taxon>
        <taxon>Burkholderiales</taxon>
        <taxon>Comamonadaceae</taxon>
        <taxon>Comamonas</taxon>
    </lineage>
</organism>
<proteinExistence type="predicted"/>
<evidence type="ECO:0000313" key="1">
    <source>
        <dbReference type="EMBL" id="MFC4620818.1"/>
    </source>
</evidence>
<gene>
    <name evidence="1" type="ORF">ACFO3A_01115</name>
</gene>